<feature type="region of interest" description="Disordered" evidence="6">
    <location>
        <begin position="1"/>
        <end position="20"/>
    </location>
</feature>
<sequence>MSVPDSTYMRQPDTRLGPAAPISAIDPQMANAMGLDPFAAAAATAAYNEALAIRAGMMHHPHYPPPPSDIPSRILYAQVQAQGYAQAAAAAAAAGHPNSPSPATPMHPHPLMIPHPLAAAASQLPRGYPYPPPGYYPPPYAMQGGHVPPNGRAGVKRGDLSIHTAGVKQAGGSGGAGGPVSAPAMMRGPPTDDGWNEVFDEPNIPGSVTGPLSPYSHLVQPPKVDQSLKKLSLYKTELCRSWEETGYCRYASKCQFAHSIVELRPVDRHPKYKTEMCKTFWEKGTCPYGKRCCFIHTERDLRESKDKGLSTIKEGKEGAGVMSPTGVTSPTSVLSPTNSSAGGMPRRRTTSMGSALSFDGDDGEYTYGSSYNTSPRLPPSSLDMPTAYGSMPILSSMPASQMPLSPNSYVYDHRAIAEAYFAGRRFSDVGVVHGNFERRVSDVGLGVFGDGGLERVEEEDGDDSGRENGMNGGSGLLTPISYRDERDGRTPLRSTLAQSATAASTPLHSGASSPYPLTPPLSNSMTPPRVIATSSASSNTYQSDGFPGDVQFPFDFDLVSAPLKTGITTLGSSVPSSASIPRDRRRRSITQPAGGLISLGGLGSPPSSSPADIAHLSSSLAGISLSPSFGGSLSAGSSPLHSFAAKRSGSFSGYLPSGMAQSVPNPSISLLSTSAGSPFLMK</sequence>
<evidence type="ECO:0000256" key="3">
    <source>
        <dbReference type="ARBA" id="ARBA00022771"/>
    </source>
</evidence>
<feature type="domain" description="C3H1-type" evidence="7">
    <location>
        <begin position="233"/>
        <end position="261"/>
    </location>
</feature>
<dbReference type="SUPFAM" id="SSF90229">
    <property type="entry name" value="CCCH zinc finger"/>
    <property type="match status" value="2"/>
</dbReference>
<evidence type="ECO:0000313" key="8">
    <source>
        <dbReference type="EMBL" id="KAJ3046815.1"/>
    </source>
</evidence>
<feature type="region of interest" description="Disordered" evidence="6">
    <location>
        <begin position="573"/>
        <end position="611"/>
    </location>
</feature>
<dbReference type="FunFam" id="4.10.1000.10:FF:000001">
    <property type="entry name" value="zinc finger CCCH domain-containing protein 15-like"/>
    <property type="match status" value="1"/>
</dbReference>
<dbReference type="Pfam" id="PF00642">
    <property type="entry name" value="zf-CCCH"/>
    <property type="match status" value="2"/>
</dbReference>
<proteinExistence type="predicted"/>
<dbReference type="GO" id="GO:0003729">
    <property type="term" value="F:mRNA binding"/>
    <property type="evidence" value="ECO:0007669"/>
    <property type="project" value="InterPro"/>
</dbReference>
<keyword evidence="4 5" id="KW-0862">Zinc</keyword>
<dbReference type="SMART" id="SM00356">
    <property type="entry name" value="ZnF_C3H1"/>
    <property type="match status" value="2"/>
</dbReference>
<protein>
    <recommendedName>
        <fullName evidence="7">C3H1-type domain-containing protein</fullName>
    </recommendedName>
</protein>
<evidence type="ECO:0000256" key="6">
    <source>
        <dbReference type="SAM" id="MobiDB-lite"/>
    </source>
</evidence>
<feature type="zinc finger region" description="C3H1-type" evidence="5">
    <location>
        <begin position="233"/>
        <end position="261"/>
    </location>
</feature>
<dbReference type="InterPro" id="IPR045877">
    <property type="entry name" value="ZFP36-like"/>
</dbReference>
<dbReference type="FunFam" id="4.10.1000.10:FF:000002">
    <property type="entry name" value="Zinc finger protein 36, C3H1 type-like 1"/>
    <property type="match status" value="1"/>
</dbReference>
<name>A0AAD5S7V6_9FUNG</name>
<organism evidence="8 9">
    <name type="scientific">Rhizophlyctis rosea</name>
    <dbReference type="NCBI Taxonomy" id="64517"/>
    <lineage>
        <taxon>Eukaryota</taxon>
        <taxon>Fungi</taxon>
        <taxon>Fungi incertae sedis</taxon>
        <taxon>Chytridiomycota</taxon>
        <taxon>Chytridiomycota incertae sedis</taxon>
        <taxon>Chytridiomycetes</taxon>
        <taxon>Rhizophlyctidales</taxon>
        <taxon>Rhizophlyctidaceae</taxon>
        <taxon>Rhizophlyctis</taxon>
    </lineage>
</organism>
<gene>
    <name evidence="8" type="ORF">HK097_000488</name>
</gene>
<dbReference type="Proteomes" id="UP001212841">
    <property type="component" value="Unassembled WGS sequence"/>
</dbReference>
<feature type="compositionally biased region" description="Polar residues" evidence="6">
    <location>
        <begin position="325"/>
        <end position="341"/>
    </location>
</feature>
<feature type="region of interest" description="Disordered" evidence="6">
    <location>
        <begin position="447"/>
        <end position="544"/>
    </location>
</feature>
<dbReference type="PROSITE" id="PS50103">
    <property type="entry name" value="ZF_C3H1"/>
    <property type="match status" value="2"/>
</dbReference>
<evidence type="ECO:0000256" key="5">
    <source>
        <dbReference type="PROSITE-ProRule" id="PRU00723"/>
    </source>
</evidence>
<dbReference type="AlphaFoldDB" id="A0AAD5S7V6"/>
<comment type="caution">
    <text evidence="8">The sequence shown here is derived from an EMBL/GenBank/DDBJ whole genome shotgun (WGS) entry which is preliminary data.</text>
</comment>
<feature type="compositionally biased region" description="Polar residues" evidence="6">
    <location>
        <begin position="520"/>
        <end position="543"/>
    </location>
</feature>
<dbReference type="GO" id="GO:0008270">
    <property type="term" value="F:zinc ion binding"/>
    <property type="evidence" value="ECO:0007669"/>
    <property type="project" value="UniProtKB-KW"/>
</dbReference>
<dbReference type="EMBL" id="JADGJD010001085">
    <property type="protein sequence ID" value="KAJ3046815.1"/>
    <property type="molecule type" value="Genomic_DNA"/>
</dbReference>
<feature type="region of interest" description="Disordered" evidence="6">
    <location>
        <begin position="304"/>
        <end position="357"/>
    </location>
</feature>
<accession>A0AAD5S7V6</accession>
<reference evidence="8" key="1">
    <citation type="submission" date="2020-05" db="EMBL/GenBank/DDBJ databases">
        <title>Phylogenomic resolution of chytrid fungi.</title>
        <authorList>
            <person name="Stajich J.E."/>
            <person name="Amses K."/>
            <person name="Simmons R."/>
            <person name="Seto K."/>
            <person name="Myers J."/>
            <person name="Bonds A."/>
            <person name="Quandt C.A."/>
            <person name="Barry K."/>
            <person name="Liu P."/>
            <person name="Grigoriev I."/>
            <person name="Longcore J.E."/>
            <person name="James T.Y."/>
        </authorList>
    </citation>
    <scope>NUCLEOTIDE SEQUENCE</scope>
    <source>
        <strain evidence="8">JEL0318</strain>
    </source>
</reference>
<dbReference type="InterPro" id="IPR000571">
    <property type="entry name" value="Znf_CCCH"/>
</dbReference>
<evidence type="ECO:0000256" key="1">
    <source>
        <dbReference type="ARBA" id="ARBA00022723"/>
    </source>
</evidence>
<feature type="compositionally biased region" description="Pro residues" evidence="6">
    <location>
        <begin position="99"/>
        <end position="109"/>
    </location>
</feature>
<feature type="non-terminal residue" evidence="8">
    <location>
        <position position="682"/>
    </location>
</feature>
<keyword evidence="9" id="KW-1185">Reference proteome</keyword>
<dbReference type="Gene3D" id="4.10.1000.10">
    <property type="entry name" value="Zinc finger, CCCH-type"/>
    <property type="match status" value="2"/>
</dbReference>
<keyword evidence="1 5" id="KW-0479">Metal-binding</keyword>
<feature type="compositionally biased region" description="Basic and acidic residues" evidence="6">
    <location>
        <begin position="304"/>
        <end position="317"/>
    </location>
</feature>
<dbReference type="PANTHER" id="PTHR12547:SF18">
    <property type="entry name" value="PROTEIN TIS11"/>
    <property type="match status" value="1"/>
</dbReference>
<keyword evidence="3 5" id="KW-0863">Zinc-finger</keyword>
<evidence type="ECO:0000313" key="9">
    <source>
        <dbReference type="Proteomes" id="UP001212841"/>
    </source>
</evidence>
<evidence type="ECO:0000256" key="4">
    <source>
        <dbReference type="ARBA" id="ARBA00022833"/>
    </source>
</evidence>
<dbReference type="PANTHER" id="PTHR12547">
    <property type="entry name" value="CCCH ZINC FINGER/TIS11-RELATED"/>
    <property type="match status" value="1"/>
</dbReference>
<feature type="domain" description="C3H1-type" evidence="7">
    <location>
        <begin position="271"/>
        <end position="299"/>
    </location>
</feature>
<evidence type="ECO:0000259" key="7">
    <source>
        <dbReference type="PROSITE" id="PS50103"/>
    </source>
</evidence>
<dbReference type="InterPro" id="IPR036855">
    <property type="entry name" value="Znf_CCCH_sf"/>
</dbReference>
<evidence type="ECO:0000256" key="2">
    <source>
        <dbReference type="ARBA" id="ARBA00022737"/>
    </source>
</evidence>
<keyword evidence="2" id="KW-0677">Repeat</keyword>
<feature type="region of interest" description="Disordered" evidence="6">
    <location>
        <begin position="88"/>
        <end position="109"/>
    </location>
</feature>
<feature type="zinc finger region" description="C3H1-type" evidence="5">
    <location>
        <begin position="271"/>
        <end position="299"/>
    </location>
</feature>
<feature type="compositionally biased region" description="Low complexity" evidence="6">
    <location>
        <begin position="494"/>
        <end position="505"/>
    </location>
</feature>